<accession>A0A2P0QJK7</accession>
<keyword evidence="2" id="KW-0614">Plasmid</keyword>
<dbReference type="AlphaFoldDB" id="A0A2P0QJK7"/>
<sequence>MNGKPGKSQPSKQFGVPPKGGALLSAQPIRLRAWFSI</sequence>
<evidence type="ECO:0000313" key="2">
    <source>
        <dbReference type="EMBL" id="ARU12458.1"/>
    </source>
</evidence>
<gene>
    <name evidence="2" type="ORF">AgrTiChry5_37</name>
</gene>
<evidence type="ECO:0000256" key="1">
    <source>
        <dbReference type="SAM" id="MobiDB-lite"/>
    </source>
</evidence>
<geneLocation type="plasmid" evidence="2">
    <name>pTiChry5</name>
</geneLocation>
<organism evidence="2">
    <name type="scientific">Agrobacterium tumefaciens</name>
    <dbReference type="NCBI Taxonomy" id="358"/>
    <lineage>
        <taxon>Bacteria</taxon>
        <taxon>Pseudomonadati</taxon>
        <taxon>Pseudomonadota</taxon>
        <taxon>Alphaproteobacteria</taxon>
        <taxon>Hyphomicrobiales</taxon>
        <taxon>Rhizobiaceae</taxon>
        <taxon>Rhizobium/Agrobacterium group</taxon>
        <taxon>Agrobacterium</taxon>
        <taxon>Agrobacterium tumefaciens complex</taxon>
    </lineage>
</organism>
<feature type="region of interest" description="Disordered" evidence="1">
    <location>
        <begin position="1"/>
        <end position="22"/>
    </location>
</feature>
<name>A0A2P0QJK7_AGRTU</name>
<proteinExistence type="predicted"/>
<protein>
    <submittedName>
        <fullName evidence="2">Uncharacterized protein</fullName>
    </submittedName>
</protein>
<reference evidence="2" key="1">
    <citation type="journal article" date="2018" name="Plasmid">
        <title>Complete sequence of the tumor-inducing plasmid pTiChry5 from the hypervirulent Agrobacterium tumefaciens strain Chry5.</title>
        <authorList>
            <person name="Shao S."/>
            <person name="Zhang X."/>
            <person name="van Heusden G.P.H."/>
            <person name="Hooykaas P.J."/>
        </authorList>
    </citation>
    <scope>NUCLEOTIDE SEQUENCE</scope>
    <source>
        <strain evidence="2">Chry5</strain>
        <plasmid evidence="2">pTiChry5</plasmid>
    </source>
</reference>
<dbReference type="EMBL" id="KX388536">
    <property type="protein sequence ID" value="ARU12458.1"/>
    <property type="molecule type" value="Genomic_DNA"/>
</dbReference>